<gene>
    <name evidence="1" type="ordered locus">HCH_01971</name>
</gene>
<dbReference type="RefSeq" id="WP_011395875.1">
    <property type="nucleotide sequence ID" value="NC_007645.1"/>
</dbReference>
<evidence type="ECO:0000313" key="1">
    <source>
        <dbReference type="EMBL" id="ABC28804.1"/>
    </source>
</evidence>
<sequence length="171" mass="20288">MILFYAVDGIFAVNVGKRLENNIILGAVLNIVIDAINRIKERRFWVIPPYAYDWDEDEKSVEDYVDYYRRNIDCCICDAMAYRNSLFEFENVLSEESLSVVLDMRKRFISTFPFCDDKFDLYEDIGSDRCNSLYLQMRNSYYEFAGDDSISHIDRYIDNLVCIKEYMQDNP</sequence>
<dbReference type="HOGENOM" id="CLU_1756265_0_0_6"/>
<dbReference type="AlphaFoldDB" id="Q2SKM0"/>
<protein>
    <submittedName>
        <fullName evidence="1">Uncharacterized protein</fullName>
    </submittedName>
</protein>
<evidence type="ECO:0000313" key="2">
    <source>
        <dbReference type="Proteomes" id="UP000000238"/>
    </source>
</evidence>
<accession>Q2SKM0</accession>
<reference evidence="1 2" key="1">
    <citation type="journal article" date="2005" name="Nucleic Acids Res.">
        <title>Genomic blueprint of Hahella chejuensis, a marine microbe producing an algicidal agent.</title>
        <authorList>
            <person name="Jeong H."/>
            <person name="Yim J.H."/>
            <person name="Lee C."/>
            <person name="Choi S.-H."/>
            <person name="Park Y.K."/>
            <person name="Yoon S.H."/>
            <person name="Hur C.-G."/>
            <person name="Kang H.-Y."/>
            <person name="Kim D."/>
            <person name="Lee H.H."/>
            <person name="Park K.H."/>
            <person name="Park S.-H."/>
            <person name="Park H.-S."/>
            <person name="Lee H.K."/>
            <person name="Oh T.K."/>
            <person name="Kim J.F."/>
        </authorList>
    </citation>
    <scope>NUCLEOTIDE SEQUENCE [LARGE SCALE GENOMIC DNA]</scope>
    <source>
        <strain evidence="1 2">KCTC 2396</strain>
    </source>
</reference>
<dbReference type="STRING" id="349521.HCH_01971"/>
<name>Q2SKM0_HAHCH</name>
<dbReference type="OrthoDB" id="9920411at2"/>
<dbReference type="EMBL" id="CP000155">
    <property type="protein sequence ID" value="ABC28804.1"/>
    <property type="molecule type" value="Genomic_DNA"/>
</dbReference>
<organism evidence="1 2">
    <name type="scientific">Hahella chejuensis (strain KCTC 2396)</name>
    <dbReference type="NCBI Taxonomy" id="349521"/>
    <lineage>
        <taxon>Bacteria</taxon>
        <taxon>Pseudomonadati</taxon>
        <taxon>Pseudomonadota</taxon>
        <taxon>Gammaproteobacteria</taxon>
        <taxon>Oceanospirillales</taxon>
        <taxon>Hahellaceae</taxon>
        <taxon>Hahella</taxon>
    </lineage>
</organism>
<dbReference type="KEGG" id="hch:HCH_01971"/>
<dbReference type="Proteomes" id="UP000000238">
    <property type="component" value="Chromosome"/>
</dbReference>
<proteinExistence type="predicted"/>
<keyword evidence="2" id="KW-1185">Reference proteome</keyword>